<accession>A0ABM4CLI8</accession>
<dbReference type="GeneID" id="136085291"/>
<dbReference type="Proteomes" id="UP001652625">
    <property type="component" value="Chromosome 09"/>
</dbReference>
<feature type="domain" description="Transposase Tc1-like" evidence="1">
    <location>
        <begin position="72"/>
        <end position="141"/>
    </location>
</feature>
<dbReference type="InterPro" id="IPR036388">
    <property type="entry name" value="WH-like_DNA-bd_sf"/>
</dbReference>
<dbReference type="InterPro" id="IPR002492">
    <property type="entry name" value="Transposase_Tc1-like"/>
</dbReference>
<dbReference type="Gene3D" id="1.10.10.10">
    <property type="entry name" value="Winged helix-like DNA-binding domain superfamily/Winged helix DNA-binding domain"/>
    <property type="match status" value="1"/>
</dbReference>
<dbReference type="Pfam" id="PF01498">
    <property type="entry name" value="HTH_Tnp_Tc3_2"/>
    <property type="match status" value="1"/>
</dbReference>
<dbReference type="InterPro" id="IPR009057">
    <property type="entry name" value="Homeodomain-like_sf"/>
</dbReference>
<evidence type="ECO:0000313" key="2">
    <source>
        <dbReference type="Proteomes" id="UP001652625"/>
    </source>
</evidence>
<evidence type="ECO:0000313" key="3">
    <source>
        <dbReference type="RefSeq" id="XP_065662654.1"/>
    </source>
</evidence>
<protein>
    <submittedName>
        <fullName evidence="3">Uncharacterized protein LOC136085291</fullName>
    </submittedName>
</protein>
<keyword evidence="2" id="KW-1185">Reference proteome</keyword>
<dbReference type="RefSeq" id="XP_065662654.1">
    <property type="nucleotide sequence ID" value="XM_065806582.1"/>
</dbReference>
<proteinExistence type="predicted"/>
<gene>
    <name evidence="3" type="primary">LOC136085291</name>
</gene>
<dbReference type="SUPFAM" id="SSF46689">
    <property type="entry name" value="Homeodomain-like"/>
    <property type="match status" value="1"/>
</dbReference>
<sequence length="141" mass="16037">MSKKCNLSLETRSLIDALAKDGRSIRYIEKLLKIPQLTVSNTIRRFKCTGTNKDRKKTRRPCKTSKAKDKSVILSCEGNRRLAAQEITSNFTAAHNKNISERTIRGRLKTVGLNERVAVGKPLLKPINRKKRLQWALAYSN</sequence>
<name>A0ABM4CLI8_HYDVU</name>
<evidence type="ECO:0000259" key="1">
    <source>
        <dbReference type="Pfam" id="PF01498"/>
    </source>
</evidence>
<organism evidence="2 3">
    <name type="scientific">Hydra vulgaris</name>
    <name type="common">Hydra</name>
    <name type="synonym">Hydra attenuata</name>
    <dbReference type="NCBI Taxonomy" id="6087"/>
    <lineage>
        <taxon>Eukaryota</taxon>
        <taxon>Metazoa</taxon>
        <taxon>Cnidaria</taxon>
        <taxon>Hydrozoa</taxon>
        <taxon>Hydroidolina</taxon>
        <taxon>Anthoathecata</taxon>
        <taxon>Aplanulata</taxon>
        <taxon>Hydridae</taxon>
        <taxon>Hydra</taxon>
    </lineage>
</organism>
<reference evidence="3" key="1">
    <citation type="submission" date="2025-08" db="UniProtKB">
        <authorList>
            <consortium name="RefSeq"/>
        </authorList>
    </citation>
    <scope>IDENTIFICATION</scope>
</reference>